<sequence>MAHPCIIPWPALAVLCLATMICGAPFLPRCEGCTHEERAAILDFRNETYDWMSGSDDCCRWYGVSCDSSTGRVTGLVPIGFEGPFLDSGLLNATVFLPLQKLRSLSLSGLGIRGCMPGAGFEVWSKLHNLKSLDLSGNELNDSSISSIVALSSIRSLFLGYNALSGALTIQQLSTMKLETLDLSHNAINGTISTGFEVWSKLRNLKSLDLSGNELNDSSISSIVALSSIRSLFLGYNALSGALTIQQLSTMKLETLDLSHNAINGTISAGICDMNILQELHLNDNMLFGELPSCIGNLTSLRILDLSNNLLTVKFPSLSFENFRSLVKLSFSNNNLEGVLLLRSFSNNSQLTHLELASIGNDFQLRTEIPATDMSAQLQVLVLRNCNLNGNSAVLLSFLLHQHVLDFIDISNNNLSGYFPSWLIEKNVNLSYLIVRGNSFSGHIFLPLKVHTNLQWLDASYNRLTKLHLDINITLPNLQYLNLSSNYLQGVFPSSLSCMVSLLTVDLSYNNFQDNIGAAFPIQINGISNLVLSGNRFYGSLPKVLVPPFYHLMLNGNKITGQIPEEICHNEELTVLDFSNNGLIGSLPICIYALPYLAVLNLRGNSLVGSIPSELCQLKNLMFLDMSRNNFSGPIHCLPNLQYLHLSENRFNGTFPFPLSLGTNTYTMDLRRNQFSGILPNMMLKAFPQLKVLLLERNLFEGMIPNDICHLKHLRLLDLSHNKLSGQLPSCLSSMGLDGDFHHFQYDDDSTTSSKIYILPTGSDELKNRLAEHINFFGQPDQEEFMTKSRQEYYNGDILNYMSGLDFSSNQLKGSIPKGIGDMKWLRALNFSDNYLDGTIPRSLSNLSNLESLDLSHNNLAGQIPSELVALQSLEVFSVAYNNVSGPTLGTKGQFITFDQSSYEGNAYLCGPPLLKSCSTPPSTPQFEEHGEEDDDKAGDIILFGCSAMFYLVGFWTSLGLLYFKKSWQWSWFSGVDRFGDFVMFNLSLFRRKIRSTNWTFWRAE</sequence>
<organism evidence="1 2">
    <name type="scientific">Avena sativa</name>
    <name type="common">Oat</name>
    <dbReference type="NCBI Taxonomy" id="4498"/>
    <lineage>
        <taxon>Eukaryota</taxon>
        <taxon>Viridiplantae</taxon>
        <taxon>Streptophyta</taxon>
        <taxon>Embryophyta</taxon>
        <taxon>Tracheophyta</taxon>
        <taxon>Spermatophyta</taxon>
        <taxon>Magnoliopsida</taxon>
        <taxon>Liliopsida</taxon>
        <taxon>Poales</taxon>
        <taxon>Poaceae</taxon>
        <taxon>BOP clade</taxon>
        <taxon>Pooideae</taxon>
        <taxon>Poodae</taxon>
        <taxon>Poeae</taxon>
        <taxon>Poeae Chloroplast Group 1 (Aveneae type)</taxon>
        <taxon>Aveninae</taxon>
        <taxon>Avena</taxon>
    </lineage>
</organism>
<proteinExistence type="predicted"/>
<dbReference type="Proteomes" id="UP001732700">
    <property type="component" value="Chromosome 7A"/>
</dbReference>
<accession>A0ACD5ZSA9</accession>
<protein>
    <submittedName>
        <fullName evidence="1">Uncharacterized protein</fullName>
    </submittedName>
</protein>
<reference evidence="1" key="2">
    <citation type="submission" date="2025-09" db="UniProtKB">
        <authorList>
            <consortium name="EnsemblPlants"/>
        </authorList>
    </citation>
    <scope>IDENTIFICATION</scope>
</reference>
<evidence type="ECO:0000313" key="1">
    <source>
        <dbReference type="EnsemblPlants" id="AVESA.00010b.r2.7AG1206070.1.CDS"/>
    </source>
</evidence>
<name>A0ACD5ZSA9_AVESA</name>
<reference evidence="1" key="1">
    <citation type="submission" date="2021-05" db="EMBL/GenBank/DDBJ databases">
        <authorList>
            <person name="Scholz U."/>
            <person name="Mascher M."/>
            <person name="Fiebig A."/>
        </authorList>
    </citation>
    <scope>NUCLEOTIDE SEQUENCE [LARGE SCALE GENOMIC DNA]</scope>
</reference>
<dbReference type="EnsemblPlants" id="AVESA.00010b.r2.7AG1206070.1">
    <property type="protein sequence ID" value="AVESA.00010b.r2.7AG1206070.1.CDS"/>
    <property type="gene ID" value="AVESA.00010b.r2.7AG1206070"/>
</dbReference>
<keyword evidence="2" id="KW-1185">Reference proteome</keyword>
<evidence type="ECO:0000313" key="2">
    <source>
        <dbReference type="Proteomes" id="UP001732700"/>
    </source>
</evidence>